<dbReference type="PANTHER" id="PTHR22807:SF30">
    <property type="entry name" value="28S RRNA (CYTOSINE(4447)-C(5))-METHYLTRANSFERASE-RELATED"/>
    <property type="match status" value="1"/>
</dbReference>
<protein>
    <submittedName>
        <fullName evidence="8">Putative 28S rRNA (Cytosine(4447)-C(5))-methyltransferase</fullName>
    </submittedName>
</protein>
<dbReference type="GO" id="GO:0070475">
    <property type="term" value="P:rRNA base methylation"/>
    <property type="evidence" value="ECO:0007669"/>
    <property type="project" value="TreeGrafter"/>
</dbReference>
<dbReference type="Gene3D" id="3.40.50.150">
    <property type="entry name" value="Vaccinia Virus protein VP39"/>
    <property type="match status" value="1"/>
</dbReference>
<name>A0A5B7IY41_PORTR</name>
<evidence type="ECO:0000256" key="3">
    <source>
        <dbReference type="ARBA" id="ARBA00022679"/>
    </source>
</evidence>
<dbReference type="InterPro" id="IPR023267">
    <property type="entry name" value="RCMT"/>
</dbReference>
<comment type="caution">
    <text evidence="8">The sequence shown here is derived from an EMBL/GenBank/DDBJ whole genome shotgun (WGS) entry which is preliminary data.</text>
</comment>
<dbReference type="AlphaFoldDB" id="A0A5B7IY41"/>
<dbReference type="GO" id="GO:0003723">
    <property type="term" value="F:RNA binding"/>
    <property type="evidence" value="ECO:0007669"/>
    <property type="project" value="UniProtKB-UniRule"/>
</dbReference>
<dbReference type="InterPro" id="IPR018314">
    <property type="entry name" value="RsmB/NOL1/NOP2-like_CS"/>
</dbReference>
<dbReference type="SUPFAM" id="SSF53335">
    <property type="entry name" value="S-adenosyl-L-methionine-dependent methyltransferases"/>
    <property type="match status" value="1"/>
</dbReference>
<evidence type="ECO:0000259" key="7">
    <source>
        <dbReference type="PROSITE" id="PS51686"/>
    </source>
</evidence>
<dbReference type="InterPro" id="IPR049560">
    <property type="entry name" value="MeTrfase_RsmB-F_NOP2_cat"/>
</dbReference>
<dbReference type="Proteomes" id="UP000324222">
    <property type="component" value="Unassembled WGS sequence"/>
</dbReference>
<keyword evidence="9" id="KW-1185">Reference proteome</keyword>
<evidence type="ECO:0000313" key="9">
    <source>
        <dbReference type="Proteomes" id="UP000324222"/>
    </source>
</evidence>
<dbReference type="OrthoDB" id="427002at2759"/>
<dbReference type="PRINTS" id="PR02008">
    <property type="entry name" value="RCMTFAMILY"/>
</dbReference>
<evidence type="ECO:0000256" key="6">
    <source>
        <dbReference type="PROSITE-ProRule" id="PRU01023"/>
    </source>
</evidence>
<dbReference type="PROSITE" id="PS01153">
    <property type="entry name" value="NOL1_NOP2_SUN"/>
    <property type="match status" value="1"/>
</dbReference>
<gene>
    <name evidence="8" type="primary">NOP2_1</name>
    <name evidence="8" type="ORF">E2C01_082317</name>
</gene>
<comment type="caution">
    <text evidence="6">Lacks conserved residue(s) required for the propagation of feature annotation.</text>
</comment>
<dbReference type="GO" id="GO:0009383">
    <property type="term" value="F:rRNA (cytosine-C5-)-methyltransferase activity"/>
    <property type="evidence" value="ECO:0007669"/>
    <property type="project" value="TreeGrafter"/>
</dbReference>
<dbReference type="PANTHER" id="PTHR22807">
    <property type="entry name" value="NOP2 YEAST -RELATED NOL1/NOP2/FMU SUN DOMAIN-CONTAINING"/>
    <property type="match status" value="1"/>
</dbReference>
<evidence type="ECO:0000313" key="8">
    <source>
        <dbReference type="EMBL" id="MPC87455.1"/>
    </source>
</evidence>
<evidence type="ECO:0000256" key="4">
    <source>
        <dbReference type="ARBA" id="ARBA00022691"/>
    </source>
</evidence>
<dbReference type="EMBL" id="VSRR010074549">
    <property type="protein sequence ID" value="MPC87455.1"/>
    <property type="molecule type" value="Genomic_DNA"/>
</dbReference>
<keyword evidence="2 6" id="KW-0489">Methyltransferase</keyword>
<dbReference type="Pfam" id="PF01189">
    <property type="entry name" value="Methyltr_RsmB-F"/>
    <property type="match status" value="1"/>
</dbReference>
<evidence type="ECO:0000256" key="2">
    <source>
        <dbReference type="ARBA" id="ARBA00022603"/>
    </source>
</evidence>
<dbReference type="InterPro" id="IPR029063">
    <property type="entry name" value="SAM-dependent_MTases_sf"/>
</dbReference>
<comment type="similarity">
    <text evidence="1 6">Belongs to the class I-like SAM-binding methyltransferase superfamily. RsmB/NOP family.</text>
</comment>
<feature type="domain" description="SAM-dependent MTase RsmB/NOP-type" evidence="7">
    <location>
        <begin position="1"/>
        <end position="139"/>
    </location>
</feature>
<dbReference type="GO" id="GO:0005730">
    <property type="term" value="C:nucleolus"/>
    <property type="evidence" value="ECO:0007669"/>
    <property type="project" value="TreeGrafter"/>
</dbReference>
<keyword evidence="5 6" id="KW-0694">RNA-binding</keyword>
<sequence length="159" mass="18316">MPRAFDRVLVDAPCSGTGVISKDERVKTSKDVRDVQRCSHIQKELLLAAIDSVHKFDGQNGYVEENEAVIEYALKKRNVKIVPTGLDLGKSGYVRYRQHRQVHFLKVWFRFHPSMKLCKRVYPHSYNMDGFFVAKLKKLSDGVLKTTEDKAEDEENDNT</sequence>
<proteinExistence type="inferred from homology"/>
<accession>A0A5B7IY41</accession>
<reference evidence="8 9" key="1">
    <citation type="submission" date="2019-05" db="EMBL/GenBank/DDBJ databases">
        <title>Another draft genome of Portunus trituberculatus and its Hox gene families provides insights of decapod evolution.</title>
        <authorList>
            <person name="Jeong J.-H."/>
            <person name="Song I."/>
            <person name="Kim S."/>
            <person name="Choi T."/>
            <person name="Kim D."/>
            <person name="Ryu S."/>
            <person name="Kim W."/>
        </authorList>
    </citation>
    <scope>NUCLEOTIDE SEQUENCE [LARGE SCALE GENOMIC DNA]</scope>
    <source>
        <tissue evidence="8">Muscle</tissue>
    </source>
</reference>
<feature type="binding site" evidence="6">
    <location>
        <position position="11"/>
    </location>
    <ligand>
        <name>S-adenosyl-L-methionine</name>
        <dbReference type="ChEBI" id="CHEBI:59789"/>
    </ligand>
</feature>
<organism evidence="8 9">
    <name type="scientific">Portunus trituberculatus</name>
    <name type="common">Swimming crab</name>
    <name type="synonym">Neptunus trituberculatus</name>
    <dbReference type="NCBI Taxonomy" id="210409"/>
    <lineage>
        <taxon>Eukaryota</taxon>
        <taxon>Metazoa</taxon>
        <taxon>Ecdysozoa</taxon>
        <taxon>Arthropoda</taxon>
        <taxon>Crustacea</taxon>
        <taxon>Multicrustacea</taxon>
        <taxon>Malacostraca</taxon>
        <taxon>Eumalacostraca</taxon>
        <taxon>Eucarida</taxon>
        <taxon>Decapoda</taxon>
        <taxon>Pleocyemata</taxon>
        <taxon>Brachyura</taxon>
        <taxon>Eubrachyura</taxon>
        <taxon>Portunoidea</taxon>
        <taxon>Portunidae</taxon>
        <taxon>Portuninae</taxon>
        <taxon>Portunus</taxon>
    </lineage>
</organism>
<dbReference type="InterPro" id="IPR001678">
    <property type="entry name" value="MeTrfase_RsmB-F_NOP2_dom"/>
</dbReference>
<dbReference type="GO" id="GO:0000470">
    <property type="term" value="P:maturation of LSU-rRNA"/>
    <property type="evidence" value="ECO:0007669"/>
    <property type="project" value="TreeGrafter"/>
</dbReference>
<evidence type="ECO:0000256" key="1">
    <source>
        <dbReference type="ARBA" id="ARBA00007494"/>
    </source>
</evidence>
<evidence type="ECO:0000256" key="5">
    <source>
        <dbReference type="ARBA" id="ARBA00022884"/>
    </source>
</evidence>
<keyword evidence="3 6" id="KW-0808">Transferase</keyword>
<keyword evidence="4 6" id="KW-0949">S-adenosyl-L-methionine</keyword>
<dbReference type="PROSITE" id="PS51686">
    <property type="entry name" value="SAM_MT_RSMB_NOP"/>
    <property type="match status" value="1"/>
</dbReference>